<name>A0A9P5X7W9_9AGAR</name>
<organism evidence="4 5">
    <name type="scientific">Macrolepiota fuliginosa MF-IS2</name>
    <dbReference type="NCBI Taxonomy" id="1400762"/>
    <lineage>
        <taxon>Eukaryota</taxon>
        <taxon>Fungi</taxon>
        <taxon>Dikarya</taxon>
        <taxon>Basidiomycota</taxon>
        <taxon>Agaricomycotina</taxon>
        <taxon>Agaricomycetes</taxon>
        <taxon>Agaricomycetidae</taxon>
        <taxon>Agaricales</taxon>
        <taxon>Agaricineae</taxon>
        <taxon>Agaricaceae</taxon>
        <taxon>Macrolepiota</taxon>
    </lineage>
</organism>
<feature type="compositionally biased region" description="Low complexity" evidence="2">
    <location>
        <begin position="399"/>
        <end position="414"/>
    </location>
</feature>
<keyword evidence="5" id="KW-1185">Reference proteome</keyword>
<dbReference type="EMBL" id="MU151377">
    <property type="protein sequence ID" value="KAF9444421.1"/>
    <property type="molecule type" value="Genomic_DNA"/>
</dbReference>
<keyword evidence="3" id="KW-0472">Membrane</keyword>
<feature type="coiled-coil region" evidence="1">
    <location>
        <begin position="341"/>
        <end position="371"/>
    </location>
</feature>
<keyword evidence="3" id="KW-1133">Transmembrane helix</keyword>
<protein>
    <submittedName>
        <fullName evidence="4">Uncharacterized protein</fullName>
    </submittedName>
</protein>
<sequence length="421" mass="45192">MSPLVGPCPRFSYKSESSITTTKPIARLQRAQNNIDGEDRPRVIIRDTDSLVRTWYLQANVAARSPGESALTQTLAGSELAAPYRTARAHAITQVSPNSYGMSTPQPTPHLSSMTQETLTITRVIPNGNWPNDDPVLNEVSVGPGIVRPASVAVADAPKAFTSVLITATFVTSGVLTTTSTSNLPNGSTEVFALAPSGTRTTTTTVPTQTGTTSLSNGLRGIIGGIVGATVIVILALVVFCILRCKRRRLVTSVSESCSPTAPISQSPQPLQITETSDTVIPFPFLSPTPIARDNAVTVRRGGKEQILPSPLECNQENVGDNRDPFQDPEILDEDISHQRVQSTRDALDRLQQLTNQLETELQQLSDLARSGQLSEGERTRLEEIRRTAGLTMPFDRGSVSSSEASYSTAPPSYRSGLSNP</sequence>
<comment type="caution">
    <text evidence="4">The sequence shown here is derived from an EMBL/GenBank/DDBJ whole genome shotgun (WGS) entry which is preliminary data.</text>
</comment>
<accession>A0A9P5X7W9</accession>
<feature type="transmembrane region" description="Helical" evidence="3">
    <location>
        <begin position="222"/>
        <end position="243"/>
    </location>
</feature>
<dbReference type="AlphaFoldDB" id="A0A9P5X7W9"/>
<keyword evidence="3" id="KW-0812">Transmembrane</keyword>
<feature type="region of interest" description="Disordered" evidence="2">
    <location>
        <begin position="386"/>
        <end position="421"/>
    </location>
</feature>
<evidence type="ECO:0000313" key="5">
    <source>
        <dbReference type="Proteomes" id="UP000807342"/>
    </source>
</evidence>
<evidence type="ECO:0000256" key="1">
    <source>
        <dbReference type="SAM" id="Coils"/>
    </source>
</evidence>
<keyword evidence="1" id="KW-0175">Coiled coil</keyword>
<dbReference type="Proteomes" id="UP000807342">
    <property type="component" value="Unassembled WGS sequence"/>
</dbReference>
<dbReference type="OrthoDB" id="3068801at2759"/>
<evidence type="ECO:0000256" key="3">
    <source>
        <dbReference type="SAM" id="Phobius"/>
    </source>
</evidence>
<reference evidence="4" key="1">
    <citation type="submission" date="2020-11" db="EMBL/GenBank/DDBJ databases">
        <authorList>
            <consortium name="DOE Joint Genome Institute"/>
            <person name="Ahrendt S."/>
            <person name="Riley R."/>
            <person name="Andreopoulos W."/>
            <person name="Labutti K."/>
            <person name="Pangilinan J."/>
            <person name="Ruiz-Duenas F.J."/>
            <person name="Barrasa J.M."/>
            <person name="Sanchez-Garcia M."/>
            <person name="Camarero S."/>
            <person name="Miyauchi S."/>
            <person name="Serrano A."/>
            <person name="Linde D."/>
            <person name="Babiker R."/>
            <person name="Drula E."/>
            <person name="Ayuso-Fernandez I."/>
            <person name="Pacheco R."/>
            <person name="Padilla G."/>
            <person name="Ferreira P."/>
            <person name="Barriuso J."/>
            <person name="Kellner H."/>
            <person name="Castanera R."/>
            <person name="Alfaro M."/>
            <person name="Ramirez L."/>
            <person name="Pisabarro A.G."/>
            <person name="Kuo A."/>
            <person name="Tritt A."/>
            <person name="Lipzen A."/>
            <person name="He G."/>
            <person name="Yan M."/>
            <person name="Ng V."/>
            <person name="Cullen D."/>
            <person name="Martin F."/>
            <person name="Rosso M.-N."/>
            <person name="Henrissat B."/>
            <person name="Hibbett D."/>
            <person name="Martinez A.T."/>
            <person name="Grigoriev I.V."/>
        </authorList>
    </citation>
    <scope>NUCLEOTIDE SEQUENCE</scope>
    <source>
        <strain evidence="4">MF-IS2</strain>
    </source>
</reference>
<evidence type="ECO:0000313" key="4">
    <source>
        <dbReference type="EMBL" id="KAF9444421.1"/>
    </source>
</evidence>
<evidence type="ECO:0000256" key="2">
    <source>
        <dbReference type="SAM" id="MobiDB-lite"/>
    </source>
</evidence>
<gene>
    <name evidence="4" type="ORF">P691DRAFT_807362</name>
</gene>
<proteinExistence type="predicted"/>